<reference evidence="14" key="1">
    <citation type="journal article" date="2023" name="G3 (Bethesda)">
        <title>Whole genome assemblies of Zophobas morio and Tenebrio molitor.</title>
        <authorList>
            <person name="Kaur S."/>
            <person name="Stinson S.A."/>
            <person name="diCenzo G.C."/>
        </authorList>
    </citation>
    <scope>NUCLEOTIDE SEQUENCE</scope>
    <source>
        <strain evidence="14">QUZm001</strain>
    </source>
</reference>
<keyword evidence="12 13" id="KW-0472">Membrane</keyword>
<dbReference type="GO" id="GO:0005506">
    <property type="term" value="F:iron ion binding"/>
    <property type="evidence" value="ECO:0007669"/>
    <property type="project" value="InterPro"/>
</dbReference>
<evidence type="ECO:0000256" key="2">
    <source>
        <dbReference type="ARBA" id="ARBA00004174"/>
    </source>
</evidence>
<sequence>MILSDCLLTTLAGVFLALIITFIVYYKWSFTYWKNLDVPYVKPTIPLGNIVAPLKERVQFAVVLKHIYDELKRKKARHGGIYIFSSPVYMIIDLEYVKNVLTKDFKYFMDRGMYYNEKDDPISAHLFTLDGEKWKNVRVKLTPTFTSGKMKMMFQTLLDCEKNLHETIENLLLHNQPLDMKRLLGCFLDVIGSCVFSRTWFEGLQYVKMGKFSLFLMYNLPETGENVKSKSCG</sequence>
<dbReference type="InterPro" id="IPR001128">
    <property type="entry name" value="Cyt_P450"/>
</dbReference>
<dbReference type="GO" id="GO:0004497">
    <property type="term" value="F:monooxygenase activity"/>
    <property type="evidence" value="ECO:0007669"/>
    <property type="project" value="UniProtKB-KW"/>
</dbReference>
<comment type="similarity">
    <text evidence="4">Belongs to the cytochrome P450 family.</text>
</comment>
<keyword evidence="13" id="KW-1133">Transmembrane helix</keyword>
<evidence type="ECO:0000256" key="6">
    <source>
        <dbReference type="ARBA" id="ARBA00022723"/>
    </source>
</evidence>
<comment type="caution">
    <text evidence="14">The sequence shown here is derived from an EMBL/GenBank/DDBJ whole genome shotgun (WGS) entry which is preliminary data.</text>
</comment>
<protein>
    <recommendedName>
        <fullName evidence="16">Cytochrome P450</fullName>
    </recommendedName>
</protein>
<dbReference type="InterPro" id="IPR050476">
    <property type="entry name" value="Insect_CytP450_Detox"/>
</dbReference>
<dbReference type="PANTHER" id="PTHR24292:SF100">
    <property type="entry name" value="CYTOCHROME P450 6A16, ISOFORM B-RELATED"/>
    <property type="match status" value="1"/>
</dbReference>
<keyword evidence="8" id="KW-0492">Microsome</keyword>
<evidence type="ECO:0000256" key="10">
    <source>
        <dbReference type="ARBA" id="ARBA00023004"/>
    </source>
</evidence>
<dbReference type="PANTHER" id="PTHR24292">
    <property type="entry name" value="CYTOCHROME P450"/>
    <property type="match status" value="1"/>
</dbReference>
<evidence type="ECO:0000256" key="9">
    <source>
        <dbReference type="ARBA" id="ARBA00023002"/>
    </source>
</evidence>
<comment type="subcellular location">
    <subcellularLocation>
        <location evidence="3">Endoplasmic reticulum membrane</location>
        <topology evidence="3">Peripheral membrane protein</topology>
    </subcellularLocation>
    <subcellularLocation>
        <location evidence="2">Microsome membrane</location>
        <topology evidence="2">Peripheral membrane protein</topology>
    </subcellularLocation>
</comment>
<keyword evidence="6" id="KW-0479">Metal-binding</keyword>
<evidence type="ECO:0000256" key="1">
    <source>
        <dbReference type="ARBA" id="ARBA00001971"/>
    </source>
</evidence>
<keyword evidence="13" id="KW-0812">Transmembrane</keyword>
<dbReference type="GO" id="GO:0005789">
    <property type="term" value="C:endoplasmic reticulum membrane"/>
    <property type="evidence" value="ECO:0007669"/>
    <property type="project" value="UniProtKB-SubCell"/>
</dbReference>
<proteinExistence type="inferred from homology"/>
<keyword evidence="15" id="KW-1185">Reference proteome</keyword>
<dbReference type="SUPFAM" id="SSF48264">
    <property type="entry name" value="Cytochrome P450"/>
    <property type="match status" value="1"/>
</dbReference>
<dbReference type="Proteomes" id="UP001168821">
    <property type="component" value="Unassembled WGS sequence"/>
</dbReference>
<dbReference type="Pfam" id="PF00067">
    <property type="entry name" value="p450"/>
    <property type="match status" value="1"/>
</dbReference>
<gene>
    <name evidence="14" type="ORF">Zmor_017648</name>
</gene>
<keyword evidence="7" id="KW-0256">Endoplasmic reticulum</keyword>
<keyword evidence="9" id="KW-0560">Oxidoreductase</keyword>
<evidence type="ECO:0000313" key="15">
    <source>
        <dbReference type="Proteomes" id="UP001168821"/>
    </source>
</evidence>
<evidence type="ECO:0000256" key="11">
    <source>
        <dbReference type="ARBA" id="ARBA00023033"/>
    </source>
</evidence>
<dbReference type="GO" id="GO:0020037">
    <property type="term" value="F:heme binding"/>
    <property type="evidence" value="ECO:0007669"/>
    <property type="project" value="InterPro"/>
</dbReference>
<keyword evidence="11" id="KW-0503">Monooxygenase</keyword>
<evidence type="ECO:0000256" key="7">
    <source>
        <dbReference type="ARBA" id="ARBA00022824"/>
    </source>
</evidence>
<evidence type="ECO:0000313" key="14">
    <source>
        <dbReference type="EMBL" id="KAJ3651621.1"/>
    </source>
</evidence>
<accession>A0AA38MD28</accession>
<evidence type="ECO:0000256" key="8">
    <source>
        <dbReference type="ARBA" id="ARBA00022848"/>
    </source>
</evidence>
<comment type="cofactor">
    <cofactor evidence="1">
        <name>heme</name>
        <dbReference type="ChEBI" id="CHEBI:30413"/>
    </cofactor>
</comment>
<dbReference type="GO" id="GO:0016705">
    <property type="term" value="F:oxidoreductase activity, acting on paired donors, with incorporation or reduction of molecular oxygen"/>
    <property type="evidence" value="ECO:0007669"/>
    <property type="project" value="InterPro"/>
</dbReference>
<dbReference type="InterPro" id="IPR036396">
    <property type="entry name" value="Cyt_P450_sf"/>
</dbReference>
<evidence type="ECO:0000256" key="12">
    <source>
        <dbReference type="ARBA" id="ARBA00023136"/>
    </source>
</evidence>
<keyword evidence="5" id="KW-0349">Heme</keyword>
<feature type="transmembrane region" description="Helical" evidence="13">
    <location>
        <begin position="6"/>
        <end position="26"/>
    </location>
</feature>
<evidence type="ECO:0000256" key="3">
    <source>
        <dbReference type="ARBA" id="ARBA00004406"/>
    </source>
</evidence>
<name>A0AA38MD28_9CUCU</name>
<evidence type="ECO:0000256" key="13">
    <source>
        <dbReference type="SAM" id="Phobius"/>
    </source>
</evidence>
<evidence type="ECO:0000256" key="4">
    <source>
        <dbReference type="ARBA" id="ARBA00010617"/>
    </source>
</evidence>
<keyword evidence="10" id="KW-0408">Iron</keyword>
<evidence type="ECO:0008006" key="16">
    <source>
        <dbReference type="Google" id="ProtNLM"/>
    </source>
</evidence>
<evidence type="ECO:0000256" key="5">
    <source>
        <dbReference type="ARBA" id="ARBA00022617"/>
    </source>
</evidence>
<dbReference type="EMBL" id="JALNTZ010000005">
    <property type="protein sequence ID" value="KAJ3651621.1"/>
    <property type="molecule type" value="Genomic_DNA"/>
</dbReference>
<dbReference type="Gene3D" id="1.10.630.10">
    <property type="entry name" value="Cytochrome P450"/>
    <property type="match status" value="1"/>
</dbReference>
<organism evidence="14 15">
    <name type="scientific">Zophobas morio</name>
    <dbReference type="NCBI Taxonomy" id="2755281"/>
    <lineage>
        <taxon>Eukaryota</taxon>
        <taxon>Metazoa</taxon>
        <taxon>Ecdysozoa</taxon>
        <taxon>Arthropoda</taxon>
        <taxon>Hexapoda</taxon>
        <taxon>Insecta</taxon>
        <taxon>Pterygota</taxon>
        <taxon>Neoptera</taxon>
        <taxon>Endopterygota</taxon>
        <taxon>Coleoptera</taxon>
        <taxon>Polyphaga</taxon>
        <taxon>Cucujiformia</taxon>
        <taxon>Tenebrionidae</taxon>
        <taxon>Zophobas</taxon>
    </lineage>
</organism>
<dbReference type="AlphaFoldDB" id="A0AA38MD28"/>